<evidence type="ECO:0000313" key="1">
    <source>
        <dbReference type="EMBL" id="OYD15439.1"/>
    </source>
</evidence>
<accession>A0A235BTS0</accession>
<comment type="caution">
    <text evidence="1">The sequence shown here is derived from an EMBL/GenBank/DDBJ whole genome shotgun (WGS) entry which is preliminary data.</text>
</comment>
<organism evidence="1 2">
    <name type="scientific">candidate division WOR-3 bacterium JGI_Cruoil_03_51_56</name>
    <dbReference type="NCBI Taxonomy" id="1973747"/>
    <lineage>
        <taxon>Bacteria</taxon>
        <taxon>Bacteria division WOR-3</taxon>
    </lineage>
</organism>
<sequence>MIQRVYYKAFGAEVWRLQNTGVSGESLAIEVGVLVAKWVGRGLTQSVLEAIRTDVFNVSAPLPA</sequence>
<dbReference type="AlphaFoldDB" id="A0A235BTS0"/>
<name>A0A235BTS0_UNCW3</name>
<reference evidence="1 2" key="1">
    <citation type="submission" date="2017-07" db="EMBL/GenBank/DDBJ databases">
        <title>Recovery of genomes from metagenomes via a dereplication, aggregation, and scoring strategy.</title>
        <authorList>
            <person name="Sieber C.M."/>
            <person name="Probst A.J."/>
            <person name="Sharrar A."/>
            <person name="Thomas B.C."/>
            <person name="Hess M."/>
            <person name="Tringe S.G."/>
            <person name="Banfield J.F."/>
        </authorList>
    </citation>
    <scope>NUCLEOTIDE SEQUENCE [LARGE SCALE GENOMIC DNA]</scope>
    <source>
        <strain evidence="1">JGI_Cruoil_03_51_56</strain>
    </source>
</reference>
<dbReference type="Proteomes" id="UP000215559">
    <property type="component" value="Unassembled WGS sequence"/>
</dbReference>
<protein>
    <submittedName>
        <fullName evidence="1">Uncharacterized protein</fullName>
    </submittedName>
</protein>
<dbReference type="EMBL" id="NOZP01000102">
    <property type="protein sequence ID" value="OYD15439.1"/>
    <property type="molecule type" value="Genomic_DNA"/>
</dbReference>
<evidence type="ECO:0000313" key="2">
    <source>
        <dbReference type="Proteomes" id="UP000215559"/>
    </source>
</evidence>
<gene>
    <name evidence="1" type="ORF">CH330_05660</name>
</gene>
<proteinExistence type="predicted"/>